<keyword evidence="3" id="KW-1185">Reference proteome</keyword>
<protein>
    <submittedName>
        <fullName evidence="2">Uncharacterized protein</fullName>
    </submittedName>
</protein>
<gene>
    <name evidence="2" type="ORF">WH47_00892</name>
</gene>
<feature type="region of interest" description="Disordered" evidence="1">
    <location>
        <begin position="339"/>
        <end position="365"/>
    </location>
</feature>
<feature type="non-terminal residue" evidence="2">
    <location>
        <position position="1"/>
    </location>
</feature>
<reference evidence="2 3" key="1">
    <citation type="submission" date="2015-07" db="EMBL/GenBank/DDBJ databases">
        <title>The genome of Habropoda laboriosa.</title>
        <authorList>
            <person name="Pan H."/>
            <person name="Kapheim K."/>
        </authorList>
    </citation>
    <scope>NUCLEOTIDE SEQUENCE [LARGE SCALE GENOMIC DNA]</scope>
    <source>
        <strain evidence="2">0110345459</strain>
    </source>
</reference>
<sequence length="487" mass="54532">ENYLAEASSYVLHDDCSEFDIGELEDYLSTLNLENVPTIDMMIGGFECPVTALPFGALKSDWARLILLRKAQPKGSIFFEKLGRLFRILAVAYFRMEESFGGTGEGFTSSSTISDERSIEQTAFTSSNVTRENKEDDSDTIANNISSSDVAFSPVGTAFSSTTVQIVEKEADISVFPGVNTTGRKYTAASNNYPDNHAVNEGRLRTNEPEATETEREINNSRGFFYGNSLISTIDDFTKDQRIVANNLTVDELNENKDDPISARSGEFSTVESNVSADLINDIPVITFPAISRDTYGSVTSGYEKSISKSVVDESRLIFTVAEISYVKSITEQSRVYPGEISDNGVASSRESFNQSPSNPRADDVSLPFQRIPWNSLDSTLPRNKIKKPSIRRKNPPEMDFWRYVIIPENVPFVTPVATSTSIPETDQVNRSKKRGSLNTNIEKNFRWFYNFGHEDEQHSSKNPSDPRGIYIRCNGERRNDFEFTKK</sequence>
<name>A0A0L7R767_9HYME</name>
<accession>A0A0L7R767</accession>
<dbReference type="Proteomes" id="UP000053825">
    <property type="component" value="Unassembled WGS sequence"/>
</dbReference>
<proteinExistence type="predicted"/>
<evidence type="ECO:0000256" key="1">
    <source>
        <dbReference type="SAM" id="MobiDB-lite"/>
    </source>
</evidence>
<dbReference type="AlphaFoldDB" id="A0A0L7R767"/>
<feature type="compositionally biased region" description="Polar residues" evidence="1">
    <location>
        <begin position="345"/>
        <end position="359"/>
    </location>
</feature>
<evidence type="ECO:0000313" key="3">
    <source>
        <dbReference type="Proteomes" id="UP000053825"/>
    </source>
</evidence>
<evidence type="ECO:0000313" key="2">
    <source>
        <dbReference type="EMBL" id="KOC66683.1"/>
    </source>
</evidence>
<dbReference type="EMBL" id="KQ414643">
    <property type="protein sequence ID" value="KOC66683.1"/>
    <property type="molecule type" value="Genomic_DNA"/>
</dbReference>
<organism evidence="2 3">
    <name type="scientific">Habropoda laboriosa</name>
    <dbReference type="NCBI Taxonomy" id="597456"/>
    <lineage>
        <taxon>Eukaryota</taxon>
        <taxon>Metazoa</taxon>
        <taxon>Ecdysozoa</taxon>
        <taxon>Arthropoda</taxon>
        <taxon>Hexapoda</taxon>
        <taxon>Insecta</taxon>
        <taxon>Pterygota</taxon>
        <taxon>Neoptera</taxon>
        <taxon>Endopterygota</taxon>
        <taxon>Hymenoptera</taxon>
        <taxon>Apocrita</taxon>
        <taxon>Aculeata</taxon>
        <taxon>Apoidea</taxon>
        <taxon>Anthophila</taxon>
        <taxon>Apidae</taxon>
        <taxon>Habropoda</taxon>
    </lineage>
</organism>